<feature type="compositionally biased region" description="Acidic residues" evidence="1">
    <location>
        <begin position="630"/>
        <end position="650"/>
    </location>
</feature>
<keyword evidence="3" id="KW-1185">Reference proteome</keyword>
<comment type="caution">
    <text evidence="2">The sequence shown here is derived from an EMBL/GenBank/DDBJ whole genome shotgun (WGS) entry which is preliminary data.</text>
</comment>
<feature type="compositionally biased region" description="Low complexity" evidence="1">
    <location>
        <begin position="242"/>
        <end position="267"/>
    </location>
</feature>
<evidence type="ECO:0000313" key="3">
    <source>
        <dbReference type="Proteomes" id="UP000276634"/>
    </source>
</evidence>
<dbReference type="Pfam" id="PF07793">
    <property type="entry name" value="DUF1631"/>
    <property type="match status" value="1"/>
</dbReference>
<protein>
    <submittedName>
        <fullName evidence="2">Uncharacterized protein DUF1631</fullName>
    </submittedName>
</protein>
<dbReference type="InterPro" id="IPR012434">
    <property type="entry name" value="DUF1631"/>
</dbReference>
<evidence type="ECO:0000256" key="1">
    <source>
        <dbReference type="SAM" id="MobiDB-lite"/>
    </source>
</evidence>
<feature type="compositionally biased region" description="Low complexity" evidence="1">
    <location>
        <begin position="616"/>
        <end position="625"/>
    </location>
</feature>
<organism evidence="2 3">
    <name type="scientific">Inmirania thermothiophila</name>
    <dbReference type="NCBI Taxonomy" id="1750597"/>
    <lineage>
        <taxon>Bacteria</taxon>
        <taxon>Pseudomonadati</taxon>
        <taxon>Pseudomonadota</taxon>
        <taxon>Gammaproteobacteria</taxon>
        <taxon>Chromatiales</taxon>
        <taxon>Ectothiorhodospiraceae</taxon>
        <taxon>Inmirania</taxon>
    </lineage>
</organism>
<accession>A0A3N1XZR2</accession>
<dbReference type="EMBL" id="RJVI01000002">
    <property type="protein sequence ID" value="ROR32060.1"/>
    <property type="molecule type" value="Genomic_DNA"/>
</dbReference>
<reference evidence="2 3" key="1">
    <citation type="submission" date="2018-11" db="EMBL/GenBank/DDBJ databases">
        <title>Genomic Encyclopedia of Type Strains, Phase IV (KMG-IV): sequencing the most valuable type-strain genomes for metagenomic binning, comparative biology and taxonomic classification.</title>
        <authorList>
            <person name="Goeker M."/>
        </authorList>
    </citation>
    <scope>NUCLEOTIDE SEQUENCE [LARGE SCALE GENOMIC DNA]</scope>
    <source>
        <strain evidence="2 3">DSM 100275</strain>
    </source>
</reference>
<name>A0A3N1XZR2_9GAMM</name>
<evidence type="ECO:0000313" key="2">
    <source>
        <dbReference type="EMBL" id="ROR32060.1"/>
    </source>
</evidence>
<gene>
    <name evidence="2" type="ORF">EDC57_1248</name>
</gene>
<sequence>MSSESVRDKVVPLGPVRRGPAGISAPEANRLLRTVLDSARRYLDEAVAATLDRLDDTLFRLAERAESNAAQSLYFDAMRETRLRRQALAEAFREHFEANYNALRRGEPSPLARPPADPEASTLELSLVDERELEVSVAVGNMVAKARNLHRQTLYELEQRLALLLGRGELDGDANPFGPEAVCRSFAKACAVLETDTRIVLVVLKLFDQHVVNGLGDYLGRVNRQLADAGVLPEVRPRIRVHPAAPRRPASPQAAGEPTATPPAGEGVYARTYRGDEAAEGDALALIRRIAAAHGLEAAPAPAAGIAPGVLAALTAWQHDPARVAELAGDEVEDPGAVNVVRLVGGTPQMAALGGVDRLVVDIVAMLFDQILDDEAIPEPMKALIGRLQIPILKVALLDKGFFSRRSHPARRLLNGLARAALRWSEDEGRGEGTLYHRVESIVERLLQEFEDDPAVFERLERELTAFLGYEELKAEEAERRSAKAMQGTERLALAQMAADDEIERTLAEGGVPAPVEAFLRERWRELLVLVHRQDGEGSGAWRDAVHTARTLAWSVRPKTSREERSRLVAALPALLRAVTAGCERLAMPEEAQRAFLAELARCHRAAVAGALQDDAPAADAGAAPTAPPEDAEAAEDDVPTLTPVDEDADSGASDVDPFGDLVVEEEITLGEEEAEPEPEDAFDALAAGIEVGTWVEFTEPAGTRVRGKLSWKSPLTGVYLFTNRMGCTLTERTAKGLAAELRRGTARIIEEAPLLDRALDRLLGGTAEEGGA</sequence>
<dbReference type="AlphaFoldDB" id="A0A3N1XZR2"/>
<dbReference type="Proteomes" id="UP000276634">
    <property type="component" value="Unassembled WGS sequence"/>
</dbReference>
<dbReference type="RefSeq" id="WP_170165061.1">
    <property type="nucleotide sequence ID" value="NZ_RJVI01000002.1"/>
</dbReference>
<feature type="region of interest" description="Disordered" evidence="1">
    <location>
        <begin position="616"/>
        <end position="658"/>
    </location>
</feature>
<proteinExistence type="predicted"/>
<feature type="region of interest" description="Disordered" evidence="1">
    <location>
        <begin position="240"/>
        <end position="268"/>
    </location>
</feature>